<comment type="subcellular location">
    <subcellularLocation>
        <location evidence="1 5">Nucleus</location>
    </subcellularLocation>
</comment>
<keyword evidence="8" id="KW-1185">Reference proteome</keyword>
<evidence type="ECO:0000256" key="6">
    <source>
        <dbReference type="SAM" id="MobiDB-lite"/>
    </source>
</evidence>
<dbReference type="Proteomes" id="UP000001514">
    <property type="component" value="Unassembled WGS sequence"/>
</dbReference>
<dbReference type="STRING" id="88036.D8SID1"/>
<dbReference type="eggNOG" id="KOG1765">
    <property type="taxonomic scope" value="Eukaryota"/>
</dbReference>
<evidence type="ECO:0000256" key="2">
    <source>
        <dbReference type="ARBA" id="ARBA00010077"/>
    </source>
</evidence>
<evidence type="ECO:0000256" key="1">
    <source>
        <dbReference type="ARBA" id="ARBA00004123"/>
    </source>
</evidence>
<dbReference type="Pfam" id="PF04939">
    <property type="entry name" value="RRS1"/>
    <property type="match status" value="1"/>
</dbReference>
<dbReference type="KEGG" id="smo:SELMODRAFT_179961"/>
<name>D8SID1_SELML</name>
<evidence type="ECO:0000313" key="8">
    <source>
        <dbReference type="Proteomes" id="UP000001514"/>
    </source>
</evidence>
<dbReference type="GO" id="GO:0005730">
    <property type="term" value="C:nucleolus"/>
    <property type="evidence" value="ECO:0000318"/>
    <property type="project" value="GO_Central"/>
</dbReference>
<keyword evidence="3 5" id="KW-0690">Ribosome biogenesis</keyword>
<dbReference type="EMBL" id="GL377621">
    <property type="protein sequence ID" value="EFJ15948.1"/>
    <property type="molecule type" value="Genomic_DNA"/>
</dbReference>
<dbReference type="GO" id="GO:0030687">
    <property type="term" value="C:preribosome, large subunit precursor"/>
    <property type="evidence" value="ECO:0000318"/>
    <property type="project" value="GO_Central"/>
</dbReference>
<gene>
    <name evidence="7" type="ORF">SELMODRAFT_179961</name>
</gene>
<dbReference type="InParanoid" id="D8SID1"/>
<evidence type="ECO:0000256" key="3">
    <source>
        <dbReference type="ARBA" id="ARBA00022517"/>
    </source>
</evidence>
<comment type="function">
    <text evidence="5">Involved in ribosomal large subunit assembly.</text>
</comment>
<feature type="region of interest" description="Disordered" evidence="6">
    <location>
        <begin position="143"/>
        <end position="168"/>
    </location>
</feature>
<protein>
    <recommendedName>
        <fullName evidence="5">Ribosome biogenesis regulatory protein</fullName>
    </recommendedName>
</protein>
<comment type="similarity">
    <text evidence="2 5">Belongs to the RRS1 family.</text>
</comment>
<accession>D8SID1</accession>
<evidence type="ECO:0000256" key="5">
    <source>
        <dbReference type="RuleBase" id="RU364132"/>
    </source>
</evidence>
<dbReference type="GO" id="GO:0000447">
    <property type="term" value="P:endonucleolytic cleavage in ITS1 to separate SSU-rRNA from 5.8S rRNA and LSU-rRNA from tricistronic rRNA transcript (SSU-rRNA, 5.8S rRNA, LSU-rRNA)"/>
    <property type="evidence" value="ECO:0000318"/>
    <property type="project" value="GO_Central"/>
</dbReference>
<dbReference type="FunCoup" id="D8SID1">
    <property type="interactions" value="4189"/>
</dbReference>
<reference evidence="7 8" key="1">
    <citation type="journal article" date="2011" name="Science">
        <title>The Selaginella genome identifies genetic changes associated with the evolution of vascular plants.</title>
        <authorList>
            <person name="Banks J.A."/>
            <person name="Nishiyama T."/>
            <person name="Hasebe M."/>
            <person name="Bowman J.L."/>
            <person name="Gribskov M."/>
            <person name="dePamphilis C."/>
            <person name="Albert V.A."/>
            <person name="Aono N."/>
            <person name="Aoyama T."/>
            <person name="Ambrose B.A."/>
            <person name="Ashton N.W."/>
            <person name="Axtell M.J."/>
            <person name="Barker E."/>
            <person name="Barker M.S."/>
            <person name="Bennetzen J.L."/>
            <person name="Bonawitz N.D."/>
            <person name="Chapple C."/>
            <person name="Cheng C."/>
            <person name="Correa L.G."/>
            <person name="Dacre M."/>
            <person name="DeBarry J."/>
            <person name="Dreyer I."/>
            <person name="Elias M."/>
            <person name="Engstrom E.M."/>
            <person name="Estelle M."/>
            <person name="Feng L."/>
            <person name="Finet C."/>
            <person name="Floyd S.K."/>
            <person name="Frommer W.B."/>
            <person name="Fujita T."/>
            <person name="Gramzow L."/>
            <person name="Gutensohn M."/>
            <person name="Harholt J."/>
            <person name="Hattori M."/>
            <person name="Heyl A."/>
            <person name="Hirai T."/>
            <person name="Hiwatashi Y."/>
            <person name="Ishikawa M."/>
            <person name="Iwata M."/>
            <person name="Karol K.G."/>
            <person name="Koehler B."/>
            <person name="Kolukisaoglu U."/>
            <person name="Kubo M."/>
            <person name="Kurata T."/>
            <person name="Lalonde S."/>
            <person name="Li K."/>
            <person name="Li Y."/>
            <person name="Litt A."/>
            <person name="Lyons E."/>
            <person name="Manning G."/>
            <person name="Maruyama T."/>
            <person name="Michael T.P."/>
            <person name="Mikami K."/>
            <person name="Miyazaki S."/>
            <person name="Morinaga S."/>
            <person name="Murata T."/>
            <person name="Mueller-Roeber B."/>
            <person name="Nelson D.R."/>
            <person name="Obara M."/>
            <person name="Oguri Y."/>
            <person name="Olmstead R.G."/>
            <person name="Onodera N."/>
            <person name="Petersen B.L."/>
            <person name="Pils B."/>
            <person name="Prigge M."/>
            <person name="Rensing S.A."/>
            <person name="Riano-Pachon D.M."/>
            <person name="Roberts A.W."/>
            <person name="Sato Y."/>
            <person name="Scheller H.V."/>
            <person name="Schulz B."/>
            <person name="Schulz C."/>
            <person name="Shakirov E.V."/>
            <person name="Shibagaki N."/>
            <person name="Shinohara N."/>
            <person name="Shippen D.E."/>
            <person name="Soerensen I."/>
            <person name="Sotooka R."/>
            <person name="Sugimoto N."/>
            <person name="Sugita M."/>
            <person name="Sumikawa N."/>
            <person name="Tanurdzic M."/>
            <person name="Theissen G."/>
            <person name="Ulvskov P."/>
            <person name="Wakazuki S."/>
            <person name="Weng J.K."/>
            <person name="Willats W.W."/>
            <person name="Wipf D."/>
            <person name="Wolf P.G."/>
            <person name="Yang L."/>
            <person name="Zimmer A.D."/>
            <person name="Zhu Q."/>
            <person name="Mitros T."/>
            <person name="Hellsten U."/>
            <person name="Loque D."/>
            <person name="Otillar R."/>
            <person name="Salamov A."/>
            <person name="Schmutz J."/>
            <person name="Shapiro H."/>
            <person name="Lindquist E."/>
            <person name="Lucas S."/>
            <person name="Rokhsar D."/>
            <person name="Grigoriev I.V."/>
        </authorList>
    </citation>
    <scope>NUCLEOTIDE SEQUENCE [LARGE SCALE GENOMIC DNA]</scope>
</reference>
<dbReference type="PANTHER" id="PTHR17602:SF4">
    <property type="entry name" value="RIBOSOME BIOGENESIS REGULATORY PROTEIN HOMOLOG"/>
    <property type="match status" value="1"/>
</dbReference>
<feature type="region of interest" description="Disordered" evidence="6">
    <location>
        <begin position="74"/>
        <end position="118"/>
    </location>
</feature>
<keyword evidence="4 5" id="KW-0539">Nucleus</keyword>
<evidence type="ECO:0000256" key="4">
    <source>
        <dbReference type="ARBA" id="ARBA00023242"/>
    </source>
</evidence>
<dbReference type="Gramene" id="EFJ15948">
    <property type="protein sequence ID" value="EFJ15948"/>
    <property type="gene ID" value="SELMODRAFT_179961"/>
</dbReference>
<dbReference type="GO" id="GO:0042273">
    <property type="term" value="P:ribosomal large subunit biogenesis"/>
    <property type="evidence" value="ECO:0000318"/>
    <property type="project" value="GO_Central"/>
</dbReference>
<evidence type="ECO:0000313" key="7">
    <source>
        <dbReference type="EMBL" id="EFJ15948.1"/>
    </source>
</evidence>
<dbReference type="OMA" id="NAQFLFN"/>
<dbReference type="AlphaFoldDB" id="D8SID1"/>
<dbReference type="PANTHER" id="PTHR17602">
    <property type="entry name" value="RIBOSOME BIOGENESIS REGULATORY PROTEIN"/>
    <property type="match status" value="1"/>
</dbReference>
<dbReference type="HOGENOM" id="CLU_065163_0_0_1"/>
<dbReference type="InterPro" id="IPR007023">
    <property type="entry name" value="Ribosom_reg"/>
</dbReference>
<proteinExistence type="inferred from homology"/>
<sequence length="314" mass="34807">MAAEEEGAGMDSLSGLRMDIGNLLVFDATDPGIEEASTSSDDYDEQCLRKGARAIQALAEKLFNMPSEADKYGRLVILPPPTTKLPREKPLPKPRPPTKWEQFAQSKGIKKRKRSKLDFDEDAGEWRRRYGYKRVADERDIPVIEAKSTDEPGEDPFSNMKKEKKARIEKQEKNRLQNLKHTLKVAGKSALPSTVQLSTMALPITGSAQVPKKLTKDELGEIAGHASTATASVGKFDRKLEGEKPAKHAGKHRKFLPVVGSSKEEKQQSDKILDKVLSRHNQEIVDVNKVSDLIFAFRGLANFSHGVLGFCVGC</sequence>
<organism evidence="8">
    <name type="scientific">Selaginella moellendorffii</name>
    <name type="common">Spikemoss</name>
    <dbReference type="NCBI Taxonomy" id="88036"/>
    <lineage>
        <taxon>Eukaryota</taxon>
        <taxon>Viridiplantae</taxon>
        <taxon>Streptophyta</taxon>
        <taxon>Embryophyta</taxon>
        <taxon>Tracheophyta</taxon>
        <taxon>Lycopodiopsida</taxon>
        <taxon>Selaginellales</taxon>
        <taxon>Selaginellaceae</taxon>
        <taxon>Selaginella</taxon>
    </lineage>
</organism>